<gene>
    <name evidence="9" type="ORF">DM82_4329</name>
</gene>
<dbReference type="InterPro" id="IPR004452">
    <property type="entry name" value="LutB/LldF"/>
</dbReference>
<dbReference type="Proteomes" id="UP000029424">
    <property type="component" value="Chromosome 2"/>
</dbReference>
<dbReference type="InterPro" id="IPR003741">
    <property type="entry name" value="LUD_dom"/>
</dbReference>
<dbReference type="KEGG" id="bok:DM82_4329"/>
<evidence type="ECO:0000313" key="10">
    <source>
        <dbReference type="Proteomes" id="UP000029424"/>
    </source>
</evidence>
<proteinExistence type="predicted"/>
<evidence type="ECO:0000256" key="5">
    <source>
        <dbReference type="ARBA" id="ARBA00022982"/>
    </source>
</evidence>
<dbReference type="PROSITE" id="PS00198">
    <property type="entry name" value="4FE4S_FER_1"/>
    <property type="match status" value="1"/>
</dbReference>
<keyword evidence="6" id="KW-0408">Iron</keyword>
<evidence type="ECO:0000259" key="8">
    <source>
        <dbReference type="PROSITE" id="PS51379"/>
    </source>
</evidence>
<evidence type="ECO:0000256" key="6">
    <source>
        <dbReference type="ARBA" id="ARBA00023004"/>
    </source>
</evidence>
<dbReference type="PANTHER" id="PTHR47153">
    <property type="entry name" value="LACTATE UTILIZATION PROTEIN B"/>
    <property type="match status" value="1"/>
</dbReference>
<dbReference type="InterPro" id="IPR009051">
    <property type="entry name" value="Helical_ferredxn"/>
</dbReference>
<keyword evidence="3" id="KW-0479">Metal-binding</keyword>
<dbReference type="Gene3D" id="3.40.50.10420">
    <property type="entry name" value="NagB/RpiA/CoA transferase-like"/>
    <property type="match status" value="1"/>
</dbReference>
<dbReference type="GO" id="GO:0051539">
    <property type="term" value="F:4 iron, 4 sulfur cluster binding"/>
    <property type="evidence" value="ECO:0007669"/>
    <property type="project" value="UniProtKB-KW"/>
</dbReference>
<evidence type="ECO:0000256" key="3">
    <source>
        <dbReference type="ARBA" id="ARBA00022723"/>
    </source>
</evidence>
<dbReference type="SUPFAM" id="SSF100950">
    <property type="entry name" value="NagB/RpiA/CoA transferase-like"/>
    <property type="match status" value="1"/>
</dbReference>
<keyword evidence="5" id="KW-0249">Electron transport</keyword>
<evidence type="ECO:0000313" key="9">
    <source>
        <dbReference type="EMBL" id="AIO70315.1"/>
    </source>
</evidence>
<keyword evidence="2" id="KW-0004">4Fe-4S</keyword>
<dbReference type="InterPro" id="IPR017900">
    <property type="entry name" value="4Fe4S_Fe_S_CS"/>
</dbReference>
<dbReference type="NCBIfam" id="TIGR00273">
    <property type="entry name" value="LutB/LldF family L-lactate oxidation iron-sulfur protein"/>
    <property type="match status" value="1"/>
</dbReference>
<feature type="domain" description="4Fe-4S ferredoxin-type" evidence="8">
    <location>
        <begin position="308"/>
        <end position="338"/>
    </location>
</feature>
<name>A0AAI8BDW0_9BURK</name>
<evidence type="ECO:0000256" key="1">
    <source>
        <dbReference type="ARBA" id="ARBA00022448"/>
    </source>
</evidence>
<dbReference type="Pfam" id="PF13183">
    <property type="entry name" value="Fer4_8"/>
    <property type="match status" value="1"/>
</dbReference>
<dbReference type="InterPro" id="IPR017896">
    <property type="entry name" value="4Fe4S_Fe-S-bd"/>
</dbReference>
<dbReference type="InterPro" id="IPR024185">
    <property type="entry name" value="FTHF_cligase-like_sf"/>
</dbReference>
<dbReference type="PANTHER" id="PTHR47153:SF2">
    <property type="entry name" value="LACTATE UTILIZATION PROTEIN B"/>
    <property type="match status" value="1"/>
</dbReference>
<dbReference type="GO" id="GO:0006089">
    <property type="term" value="P:lactate metabolic process"/>
    <property type="evidence" value="ECO:0007669"/>
    <property type="project" value="InterPro"/>
</dbReference>
<dbReference type="PROSITE" id="PS51379">
    <property type="entry name" value="4FE4S_FER_2"/>
    <property type="match status" value="1"/>
</dbReference>
<keyword evidence="10" id="KW-1185">Reference proteome</keyword>
<dbReference type="Pfam" id="PF11870">
    <property type="entry name" value="LutB_C"/>
    <property type="match status" value="1"/>
</dbReference>
<evidence type="ECO:0000256" key="4">
    <source>
        <dbReference type="ARBA" id="ARBA00022737"/>
    </source>
</evidence>
<dbReference type="InterPro" id="IPR024569">
    <property type="entry name" value="LutB_C"/>
</dbReference>
<dbReference type="Pfam" id="PF02589">
    <property type="entry name" value="LUD_dom"/>
    <property type="match status" value="1"/>
</dbReference>
<evidence type="ECO:0000256" key="2">
    <source>
        <dbReference type="ARBA" id="ARBA00022485"/>
    </source>
</evidence>
<accession>A0AAI8BDW0</accession>
<dbReference type="InterPro" id="IPR037171">
    <property type="entry name" value="NagB/RpiA_transferase-like"/>
</dbReference>
<dbReference type="AlphaFoldDB" id="A0AAI8BDW0"/>
<sequence>MSAQPSATTTFKARASAALHDAQLQEALGMLGEGWIEKRRRVVSLLPEFELLRERAKAVKDHVLANLDTYLERYEAAVTRAGGVVHWANDAADAREIVLKICRDANAKTITRGKSMVGEEIGLPAALEGAGMEVVETDLGEYIVQLAHEGPSHIVFPALHKTIGQVTELFAEHHSAAQYDGPRETVADVVGEARKVLRDKFFVADVGITGANYLVAETGSNVICTNEGNGDLTSTLSRVHIVTAGIERVVPTLDDVALFVRLLGRSATGQEITSYTTFSTGPKRGDDLDGPREYHVVLVDNGRTRMLAGEFRDMLRCIRCGACMNHCPVYGAVGGHAYGWVYPGPMGAVLTPLLQGIEHDTDLPNACTLNGRCAEVCPVKIPLPTLLKKLRGMQFDARLTAPGTRFLLRAFGAVARRPALYHWLTRVGARVLRGLGGKRGSIASVPFASGWTDSRELPKPPPRTFFETWDATRTNQPEVRR</sequence>
<dbReference type="GO" id="GO:0046872">
    <property type="term" value="F:metal ion binding"/>
    <property type="evidence" value="ECO:0007669"/>
    <property type="project" value="UniProtKB-KW"/>
</dbReference>
<protein>
    <submittedName>
        <fullName evidence="9">Iron-sulfur cluster-binding protein</fullName>
    </submittedName>
</protein>
<dbReference type="EMBL" id="CP008727">
    <property type="protein sequence ID" value="AIO70315.1"/>
    <property type="molecule type" value="Genomic_DNA"/>
</dbReference>
<keyword evidence="4" id="KW-0677">Repeat</keyword>
<dbReference type="RefSeq" id="WP_010107785.1">
    <property type="nucleotide sequence ID" value="NZ_CP008727.1"/>
</dbReference>
<dbReference type="SUPFAM" id="SSF46548">
    <property type="entry name" value="alpha-helical ferredoxin"/>
    <property type="match status" value="1"/>
</dbReference>
<organism evidence="9 10">
    <name type="scientific">Burkholderia oklahomensis</name>
    <dbReference type="NCBI Taxonomy" id="342113"/>
    <lineage>
        <taxon>Bacteria</taxon>
        <taxon>Pseudomonadati</taxon>
        <taxon>Pseudomonadota</taxon>
        <taxon>Betaproteobacteria</taxon>
        <taxon>Burkholderiales</taxon>
        <taxon>Burkholderiaceae</taxon>
        <taxon>Burkholderia</taxon>
        <taxon>pseudomallei group</taxon>
    </lineage>
</organism>
<dbReference type="Gene3D" id="1.10.1060.10">
    <property type="entry name" value="Alpha-helical ferredoxin"/>
    <property type="match status" value="1"/>
</dbReference>
<keyword evidence="7" id="KW-0411">Iron-sulfur</keyword>
<reference evidence="9 10" key="1">
    <citation type="submission" date="2014-06" db="EMBL/GenBank/DDBJ databases">
        <authorList>
            <person name="Bishop-Lilly K.A."/>
            <person name="Broomall S.M."/>
            <person name="Chain P.S."/>
            <person name="Chertkov O."/>
            <person name="Coyne S.R."/>
            <person name="Daligault H.E."/>
            <person name="Davenport K.W."/>
            <person name="Erkkila T."/>
            <person name="Frey K.G."/>
            <person name="Gibbons H.S."/>
            <person name="Gu W."/>
            <person name="Jaissle J."/>
            <person name="Johnson S.L."/>
            <person name="Koroleva G.I."/>
            <person name="Ladner J.T."/>
            <person name="Lo C.-C."/>
            <person name="Minogue T.D."/>
            <person name="Munk C."/>
            <person name="Palacios G.F."/>
            <person name="Redden C.L."/>
            <person name="Rosenzweig C.N."/>
            <person name="Scholz M.B."/>
            <person name="Teshima H."/>
            <person name="Xu Y."/>
        </authorList>
    </citation>
    <scope>NUCLEOTIDE SEQUENCE [LARGE SCALE GENOMIC DNA]</scope>
    <source>
        <strain evidence="9 10">EO147</strain>
    </source>
</reference>
<evidence type="ECO:0000256" key="7">
    <source>
        <dbReference type="ARBA" id="ARBA00023014"/>
    </source>
</evidence>
<keyword evidence="1" id="KW-0813">Transport</keyword>